<name>A0ABS9IQ80_9ACTN</name>
<dbReference type="EMBL" id="JAKKOR010000003">
    <property type="protein sequence ID" value="MCF8587721.1"/>
    <property type="molecule type" value="Genomic_DNA"/>
</dbReference>
<dbReference type="PANTHER" id="PTHR43400">
    <property type="entry name" value="FUMARATE REDUCTASE"/>
    <property type="match status" value="1"/>
</dbReference>
<protein>
    <submittedName>
        <fullName evidence="6">3-ketosteroid-delta-1-dehydrogenase</fullName>
    </submittedName>
</protein>
<feature type="domain" description="FAD-dependent oxidoreductase 2 FAD-binding" evidence="5">
    <location>
        <begin position="13"/>
        <end position="538"/>
    </location>
</feature>
<dbReference type="InterPro" id="IPR003953">
    <property type="entry name" value="FAD-dep_OxRdtase_2_FAD-bd"/>
</dbReference>
<keyword evidence="7" id="KW-1185">Reference proteome</keyword>
<evidence type="ECO:0000259" key="5">
    <source>
        <dbReference type="Pfam" id="PF00890"/>
    </source>
</evidence>
<organism evidence="6 7">
    <name type="scientific">Gordonia liuliyuniae</name>
    <dbReference type="NCBI Taxonomy" id="2911517"/>
    <lineage>
        <taxon>Bacteria</taxon>
        <taxon>Bacillati</taxon>
        <taxon>Actinomycetota</taxon>
        <taxon>Actinomycetes</taxon>
        <taxon>Mycobacteriales</taxon>
        <taxon>Gordoniaceae</taxon>
        <taxon>Gordonia</taxon>
    </lineage>
</organism>
<gene>
    <name evidence="6" type="ORF">L5G33_04460</name>
</gene>
<dbReference type="RefSeq" id="WP_236996950.1">
    <property type="nucleotide sequence ID" value="NZ_JAKKOR010000003.1"/>
</dbReference>
<dbReference type="InterPro" id="IPR036188">
    <property type="entry name" value="FAD/NAD-bd_sf"/>
</dbReference>
<evidence type="ECO:0000256" key="3">
    <source>
        <dbReference type="ARBA" id="ARBA00022827"/>
    </source>
</evidence>
<dbReference type="InterPro" id="IPR027477">
    <property type="entry name" value="Succ_DH/fumarate_Rdtase_cat_sf"/>
</dbReference>
<dbReference type="NCBIfam" id="NF009479">
    <property type="entry name" value="PRK12845.1"/>
    <property type="match status" value="1"/>
</dbReference>
<evidence type="ECO:0000256" key="2">
    <source>
        <dbReference type="ARBA" id="ARBA00022630"/>
    </source>
</evidence>
<comment type="caution">
    <text evidence="6">The sequence shown here is derived from an EMBL/GenBank/DDBJ whole genome shotgun (WGS) entry which is preliminary data.</text>
</comment>
<dbReference type="SUPFAM" id="SSF56425">
    <property type="entry name" value="Succinate dehydrogenase/fumarate reductase flavoprotein, catalytic domain"/>
    <property type="match status" value="1"/>
</dbReference>
<dbReference type="Gene3D" id="3.50.50.60">
    <property type="entry name" value="FAD/NAD(P)-binding domain"/>
    <property type="match status" value="2"/>
</dbReference>
<dbReference type="PANTHER" id="PTHR43400:SF10">
    <property type="entry name" value="3-OXOSTEROID 1-DEHYDROGENASE"/>
    <property type="match status" value="1"/>
</dbReference>
<proteinExistence type="predicted"/>
<keyword evidence="2" id="KW-0285">Flavoprotein</keyword>
<evidence type="ECO:0000313" key="6">
    <source>
        <dbReference type="EMBL" id="MCF8587721.1"/>
    </source>
</evidence>
<accession>A0ABS9IQ80</accession>
<evidence type="ECO:0000256" key="1">
    <source>
        <dbReference type="ARBA" id="ARBA00001974"/>
    </source>
</evidence>
<dbReference type="Pfam" id="PF00890">
    <property type="entry name" value="FAD_binding_2"/>
    <property type="match status" value="1"/>
</dbReference>
<keyword evidence="4" id="KW-0560">Oxidoreductase</keyword>
<evidence type="ECO:0000256" key="4">
    <source>
        <dbReference type="ARBA" id="ARBA00023002"/>
    </source>
</evidence>
<dbReference type="Proteomes" id="UP001200110">
    <property type="component" value="Unassembled WGS sequence"/>
</dbReference>
<dbReference type="InterPro" id="IPR050315">
    <property type="entry name" value="FAD-oxidoreductase_2"/>
</dbReference>
<dbReference type="SUPFAM" id="SSF51905">
    <property type="entry name" value="FAD/NAD(P)-binding domain"/>
    <property type="match status" value="1"/>
</dbReference>
<evidence type="ECO:0000313" key="7">
    <source>
        <dbReference type="Proteomes" id="UP001200110"/>
    </source>
</evidence>
<keyword evidence="3" id="KW-0274">FAD</keyword>
<reference evidence="6 7" key="1">
    <citation type="submission" date="2022-01" db="EMBL/GenBank/DDBJ databases">
        <authorList>
            <person name="Huang Y."/>
        </authorList>
    </citation>
    <scope>NUCLEOTIDE SEQUENCE [LARGE SCALE GENOMIC DNA]</scope>
    <source>
        <strain evidence="6 7">HY366</strain>
    </source>
</reference>
<comment type="cofactor">
    <cofactor evidence="1">
        <name>FAD</name>
        <dbReference type="ChEBI" id="CHEBI:57692"/>
    </cofactor>
</comment>
<sequence>MTGGTVGATAEVDLLVVGSGTGMAAALAGHDLGLEVLIVEKTDKVGGSTALSGGAFWIPGNPVIATEGGRDSVDRAREYLADLVGDMGTADRWENYLRFGPATVRLLQRLTRLNFMWSKGYSDYHAERPGGSAVGRTCESKPFDVALLGPHRDELRSGSMAAPIPMPITGVDYRLINLMATLPRRGLGRAMRRLTQGLGGKAFGREYVAGGQALAAGLYDAVLRAGIPVWRNTGLVRLVTEGGRVTGAVVDRNGTEVTVTTRNGVILAAGGFDHAADLRRRYQLGDLPELSLGSPGNTGDALAAATDVGAGLALLEQAWWFPAVAPVPGGAPKVMLAERSLPGSLMVDHVGDRFIDEATDYMSFGQEVLARQHENRPTGQMWIIFDQKYRNSYVFAGELLPHARIPQAWFDAGIAYEATTIAELADATGLSHLTSTVDRFNEFAEAGIDDDFRRGDSAYDRYYGDPSNQPNPCLRALTHGPFFAVKVVLSDLGTCGGLRADGTARVVSDRGDVIDGLYAIGNTAANAFGNRYPGAGATIGQGLVYGYIAAHHAADRLNMSEPTADVHP</sequence>